<reference evidence="2" key="1">
    <citation type="submission" date="2010-08" db="EMBL/GenBank/DDBJ databases">
        <authorList>
            <person name="Muzny D."/>
            <person name="Qin X."/>
            <person name="Buhay C."/>
            <person name="Dugan-Rocha S."/>
            <person name="Ding Y."/>
            <person name="Chen G."/>
            <person name="Hawes A."/>
            <person name="Holder M."/>
            <person name="Jhangiani S."/>
            <person name="Johnson A."/>
            <person name="Khan Z."/>
            <person name="Li Z."/>
            <person name="Liu W."/>
            <person name="Liu X."/>
            <person name="Perez L."/>
            <person name="Shen H."/>
            <person name="Wang Q."/>
            <person name="Watt J."/>
            <person name="Xi L."/>
            <person name="Xin Y."/>
            <person name="Zhou J."/>
            <person name="Deng J."/>
            <person name="Jiang H."/>
            <person name="Liu Y."/>
            <person name="Qu J."/>
            <person name="Song X.-Z."/>
            <person name="Zhang L."/>
            <person name="Villasana D."/>
            <person name="Johnson A."/>
            <person name="Liu J."/>
            <person name="Liyanage D."/>
            <person name="Lorensuhewa L."/>
            <person name="Robinson T."/>
            <person name="Song A."/>
            <person name="Song B.-B."/>
            <person name="Dinh H."/>
            <person name="Thornton R."/>
            <person name="Coyle M."/>
            <person name="Francisco L."/>
            <person name="Jackson L."/>
            <person name="Javaid M."/>
            <person name="Korchina V."/>
            <person name="Kovar C."/>
            <person name="Mata R."/>
            <person name="Mathew T."/>
            <person name="Ngo R."/>
            <person name="Nguyen L."/>
            <person name="Nguyen N."/>
            <person name="Okwuonu G."/>
            <person name="Ongeri F."/>
            <person name="Pham C."/>
            <person name="Simmons D."/>
            <person name="Wilczek-Boney K."/>
            <person name="Hale W."/>
            <person name="Jakkamsetti A."/>
            <person name="Pham P."/>
            <person name="Ruth R."/>
            <person name="San Lucas F."/>
            <person name="Warren J."/>
            <person name="Zhang J."/>
            <person name="Zhao Z."/>
            <person name="Zhou C."/>
            <person name="Zhu D."/>
            <person name="Lee S."/>
            <person name="Bess C."/>
            <person name="Blankenburg K."/>
            <person name="Forbes L."/>
            <person name="Fu Q."/>
            <person name="Gubbala S."/>
            <person name="Hirani K."/>
            <person name="Jayaseelan J.C."/>
            <person name="Lara F."/>
            <person name="Munidasa M."/>
            <person name="Palculict T."/>
            <person name="Patil S."/>
            <person name="Pu L.-L."/>
            <person name="Saada N."/>
            <person name="Tang L."/>
            <person name="Weissenberger G."/>
            <person name="Zhu Y."/>
            <person name="Hemphill L."/>
            <person name="Shang Y."/>
            <person name="Youmans B."/>
            <person name="Ayvaz T."/>
            <person name="Ross M."/>
            <person name="Santibanez J."/>
            <person name="Aqrawi P."/>
            <person name="Gross S."/>
            <person name="Joshi V."/>
            <person name="Fowler G."/>
            <person name="Nazareth L."/>
            <person name="Reid J."/>
            <person name="Worley K."/>
            <person name="Petrosino J."/>
            <person name="Highlander S."/>
            <person name="Gibbs R."/>
        </authorList>
    </citation>
    <scope>NUCLEOTIDE SEQUENCE [LARGE SCALE GENOMIC DNA]</scope>
    <source>
        <strain evidence="2">DSM 15272</strain>
    </source>
</reference>
<dbReference type="EMBL" id="ACLF03000004">
    <property type="protein sequence ID" value="EFQ83620.1"/>
    <property type="molecule type" value="Genomic_DNA"/>
</dbReference>
<proteinExistence type="predicted"/>
<protein>
    <submittedName>
        <fullName evidence="2">Uncharacterized protein</fullName>
    </submittedName>
</protein>
<dbReference type="STRING" id="585531.HMPREF0063_11283"/>
<evidence type="ECO:0000256" key="1">
    <source>
        <dbReference type="SAM" id="Phobius"/>
    </source>
</evidence>
<dbReference type="Proteomes" id="UP000003111">
    <property type="component" value="Unassembled WGS sequence"/>
</dbReference>
<dbReference type="RefSeq" id="WP_007078304.1">
    <property type="nucleotide sequence ID" value="NZ_CM001024.1"/>
</dbReference>
<keyword evidence="1" id="KW-1133">Transmembrane helix</keyword>
<dbReference type="HOGENOM" id="CLU_3179231_0_0_11"/>
<evidence type="ECO:0000313" key="2">
    <source>
        <dbReference type="EMBL" id="EFQ83620.1"/>
    </source>
</evidence>
<gene>
    <name evidence="2" type="ORF">HMPREF0063_11283</name>
</gene>
<evidence type="ECO:0000313" key="3">
    <source>
        <dbReference type="Proteomes" id="UP000003111"/>
    </source>
</evidence>
<accession>E2SB74</accession>
<keyword evidence="1" id="KW-0812">Transmembrane</keyword>
<name>E2SB74_9ACTN</name>
<organism evidence="2 3">
    <name type="scientific">Aeromicrobium marinum DSM 15272</name>
    <dbReference type="NCBI Taxonomy" id="585531"/>
    <lineage>
        <taxon>Bacteria</taxon>
        <taxon>Bacillati</taxon>
        <taxon>Actinomycetota</taxon>
        <taxon>Actinomycetes</taxon>
        <taxon>Propionibacteriales</taxon>
        <taxon>Nocardioidaceae</taxon>
        <taxon>Aeromicrobium</taxon>
    </lineage>
</organism>
<feature type="transmembrane region" description="Helical" evidence="1">
    <location>
        <begin position="20"/>
        <end position="40"/>
    </location>
</feature>
<dbReference type="AlphaFoldDB" id="E2SB74"/>
<sequence>MLTTMLLAAEEAEHTNMPYVIGAVTLVILLTLLFGLLAFGKGREHT</sequence>
<keyword evidence="1" id="KW-0472">Membrane</keyword>
<keyword evidence="3" id="KW-1185">Reference proteome</keyword>
<comment type="caution">
    <text evidence="2">The sequence shown here is derived from an EMBL/GenBank/DDBJ whole genome shotgun (WGS) entry which is preliminary data.</text>
</comment>